<name>A0AAX6GUY1_IRIPA</name>
<evidence type="ECO:0000259" key="6">
    <source>
        <dbReference type="Pfam" id="PF08392"/>
    </source>
</evidence>
<proteinExistence type="inferred from homology"/>
<keyword evidence="2 4" id="KW-0808">Transferase</keyword>
<dbReference type="Pfam" id="PF08541">
    <property type="entry name" value="ACP_syn_III_C"/>
    <property type="match status" value="1"/>
</dbReference>
<evidence type="ECO:0000313" key="8">
    <source>
        <dbReference type="EMBL" id="KAJ6832529.1"/>
    </source>
</evidence>
<evidence type="ECO:0000256" key="1">
    <source>
        <dbReference type="ARBA" id="ARBA00005531"/>
    </source>
</evidence>
<dbReference type="InterPro" id="IPR016039">
    <property type="entry name" value="Thiolase-like"/>
</dbReference>
<evidence type="ECO:0000256" key="3">
    <source>
        <dbReference type="ARBA" id="ARBA00023315"/>
    </source>
</evidence>
<accession>A0AAX6GUY1</accession>
<dbReference type="EC" id="2.3.1.-" evidence="4"/>
<dbReference type="GO" id="GO:0016020">
    <property type="term" value="C:membrane"/>
    <property type="evidence" value="ECO:0007669"/>
    <property type="project" value="InterPro"/>
</dbReference>
<evidence type="ECO:0000256" key="2">
    <source>
        <dbReference type="ARBA" id="ARBA00022679"/>
    </source>
</evidence>
<dbReference type="GO" id="GO:0016747">
    <property type="term" value="F:acyltransferase activity, transferring groups other than amino-acyl groups"/>
    <property type="evidence" value="ECO:0007669"/>
    <property type="project" value="InterPro"/>
</dbReference>
<comment type="caution">
    <text evidence="8">The sequence shown here is derived from an EMBL/GenBank/DDBJ whole genome shotgun (WGS) entry which is preliminary data.</text>
</comment>
<dbReference type="PANTHER" id="PTHR31561">
    <property type="entry name" value="3-KETOACYL-COA SYNTHASE"/>
    <property type="match status" value="1"/>
</dbReference>
<dbReference type="Pfam" id="PF08392">
    <property type="entry name" value="FAE1_CUT1_RppA"/>
    <property type="match status" value="1"/>
</dbReference>
<dbReference type="Gene3D" id="3.40.47.10">
    <property type="match status" value="1"/>
</dbReference>
<dbReference type="InterPro" id="IPR012392">
    <property type="entry name" value="3-ktacl-CoA_syn"/>
</dbReference>
<sequence>MDLIFLLSVILIIYSLLLSCKLLYRRRYLRNCYLVDYACFKPSDDRKISTQLAGDIVDRNPNLSLPEHKFLLKITVNSGIGEETYAPSSIISGAGPSFSGEMADMDEFFHSTIDHLLRKSDVAPSDIDVVVVNVSIFSPAPSFASRIVHHFGMREDVKVFNLSGMGCSASLVSIDHVRNILRTSRDVLALVVSSEATGMCWYSGTEKSMMLANCLFRSGGCCMLLTNRPSLARRAKLSLKCLVRVHHGARDESYSCAMEKEDSNGYKGVQISRALPKAATAALSANLRLLAPRILPISEMALYAYRFVRRKLRPDAAAAAAEEVPVRFKRGAEHFCIHPGGAAVVTGVGKSLGLAEHDLEPARMTLHRFGNTSSSGMWYVLQYMEGKGRLRKKDRVVMLGFGSGFKCNSCLWKVERDLKEAGAWADCIDKYPIQNIVNPYMEKYRSIYEM</sequence>
<dbReference type="PIRSF" id="PIRSF036417">
    <property type="entry name" value="3-ktacl-CoA_syn"/>
    <property type="match status" value="1"/>
</dbReference>
<feature type="domain" description="Beta-ketoacyl-[acyl-carrier-protein] synthase III C-terminal" evidence="7">
    <location>
        <begin position="334"/>
        <end position="413"/>
    </location>
</feature>
<dbReference type="EMBL" id="JANAVB010016191">
    <property type="protein sequence ID" value="KAJ6832529.1"/>
    <property type="molecule type" value="Genomic_DNA"/>
</dbReference>
<organism evidence="8 9">
    <name type="scientific">Iris pallida</name>
    <name type="common">Sweet iris</name>
    <dbReference type="NCBI Taxonomy" id="29817"/>
    <lineage>
        <taxon>Eukaryota</taxon>
        <taxon>Viridiplantae</taxon>
        <taxon>Streptophyta</taxon>
        <taxon>Embryophyta</taxon>
        <taxon>Tracheophyta</taxon>
        <taxon>Spermatophyta</taxon>
        <taxon>Magnoliopsida</taxon>
        <taxon>Liliopsida</taxon>
        <taxon>Asparagales</taxon>
        <taxon>Iridaceae</taxon>
        <taxon>Iridoideae</taxon>
        <taxon>Irideae</taxon>
        <taxon>Iris</taxon>
    </lineage>
</organism>
<evidence type="ECO:0000313" key="9">
    <source>
        <dbReference type="Proteomes" id="UP001140949"/>
    </source>
</evidence>
<feature type="domain" description="FAE" evidence="6">
    <location>
        <begin position="27"/>
        <end position="312"/>
    </location>
</feature>
<keyword evidence="9" id="KW-1185">Reference proteome</keyword>
<dbReference type="CDD" id="cd00831">
    <property type="entry name" value="CHS_like"/>
    <property type="match status" value="1"/>
</dbReference>
<evidence type="ECO:0000259" key="7">
    <source>
        <dbReference type="Pfam" id="PF08541"/>
    </source>
</evidence>
<feature type="active site" evidence="5">
    <location>
        <position position="371"/>
    </location>
</feature>
<dbReference type="InterPro" id="IPR013601">
    <property type="entry name" value="FAE1_typ3_polyketide_synth"/>
</dbReference>
<dbReference type="InterPro" id="IPR013747">
    <property type="entry name" value="ACP_syn_III_C"/>
</dbReference>
<dbReference type="SUPFAM" id="SSF53901">
    <property type="entry name" value="Thiolase-like"/>
    <property type="match status" value="2"/>
</dbReference>
<keyword evidence="3 4" id="KW-0012">Acyltransferase</keyword>
<reference evidence="8" key="1">
    <citation type="journal article" date="2023" name="GigaByte">
        <title>Genome assembly of the bearded iris, Iris pallida Lam.</title>
        <authorList>
            <person name="Bruccoleri R.E."/>
            <person name="Oakeley E.J."/>
            <person name="Faust A.M.E."/>
            <person name="Altorfer M."/>
            <person name="Dessus-Babus S."/>
            <person name="Burckhardt D."/>
            <person name="Oertli M."/>
            <person name="Naumann U."/>
            <person name="Petersen F."/>
            <person name="Wong J."/>
        </authorList>
    </citation>
    <scope>NUCLEOTIDE SEQUENCE</scope>
    <source>
        <strain evidence="8">GSM-AAB239-AS_SAM_17_03QT</strain>
    </source>
</reference>
<feature type="active site" evidence="5">
    <location>
        <position position="167"/>
    </location>
</feature>
<feature type="active site" evidence="5">
    <location>
        <position position="367"/>
    </location>
</feature>
<dbReference type="AlphaFoldDB" id="A0AAX6GUY1"/>
<comment type="pathway">
    <text evidence="4">Lipid metabolism; fatty acid biosynthesis.</text>
</comment>
<evidence type="ECO:0000256" key="4">
    <source>
        <dbReference type="PIRNR" id="PIRNR036417"/>
    </source>
</evidence>
<feature type="active site" evidence="5">
    <location>
        <position position="246"/>
    </location>
</feature>
<comment type="similarity">
    <text evidence="1 4">Belongs to the thiolase-like superfamily. Chalcone/stilbene synthases family.</text>
</comment>
<dbReference type="Proteomes" id="UP001140949">
    <property type="component" value="Unassembled WGS sequence"/>
</dbReference>
<dbReference type="GO" id="GO:0006633">
    <property type="term" value="P:fatty acid biosynthetic process"/>
    <property type="evidence" value="ECO:0007669"/>
    <property type="project" value="InterPro"/>
</dbReference>
<evidence type="ECO:0000256" key="5">
    <source>
        <dbReference type="PIRSR" id="PIRSR036417-1"/>
    </source>
</evidence>
<gene>
    <name evidence="8" type="ORF">M6B38_344185</name>
</gene>
<feature type="active site" evidence="5">
    <location>
        <position position="334"/>
    </location>
</feature>
<feature type="active site" evidence="5">
    <location>
        <position position="338"/>
    </location>
</feature>
<protein>
    <recommendedName>
        <fullName evidence="4">3-ketoacyl-CoA synthase</fullName>
        <ecNumber evidence="4">2.3.1.-</ecNumber>
    </recommendedName>
</protein>
<reference evidence="8" key="2">
    <citation type="submission" date="2023-04" db="EMBL/GenBank/DDBJ databases">
        <authorList>
            <person name="Bruccoleri R.E."/>
            <person name="Oakeley E.J."/>
            <person name="Faust A.-M."/>
            <person name="Dessus-Babus S."/>
            <person name="Altorfer M."/>
            <person name="Burckhardt D."/>
            <person name="Oertli M."/>
            <person name="Naumann U."/>
            <person name="Petersen F."/>
            <person name="Wong J."/>
        </authorList>
    </citation>
    <scope>NUCLEOTIDE SEQUENCE</scope>
    <source>
        <strain evidence="8">GSM-AAB239-AS_SAM_17_03QT</strain>
        <tissue evidence="8">Leaf</tissue>
    </source>
</reference>